<accession>A0A2N3KYA4</accession>
<comment type="caution">
    <text evidence="1">The sequence shown here is derived from an EMBL/GenBank/DDBJ whole genome shotgun (WGS) entry which is preliminary data.</text>
</comment>
<proteinExistence type="predicted"/>
<dbReference type="Proteomes" id="UP000233597">
    <property type="component" value="Unassembled WGS sequence"/>
</dbReference>
<dbReference type="AlphaFoldDB" id="A0A2N3KYA4"/>
<dbReference type="OrthoDB" id="5453597at2"/>
<name>A0A2N3KYA4_9PROT</name>
<dbReference type="EMBL" id="NWTK01000002">
    <property type="protein sequence ID" value="PKR55503.1"/>
    <property type="molecule type" value="Genomic_DNA"/>
</dbReference>
<organism evidence="1 2">
    <name type="scientific">Thalassospira marina</name>
    <dbReference type="NCBI Taxonomy" id="2048283"/>
    <lineage>
        <taxon>Bacteria</taxon>
        <taxon>Pseudomonadati</taxon>
        <taxon>Pseudomonadota</taxon>
        <taxon>Alphaproteobacteria</taxon>
        <taxon>Rhodospirillales</taxon>
        <taxon>Thalassospiraceae</taxon>
        <taxon>Thalassospira</taxon>
    </lineage>
</organism>
<evidence type="ECO:0000313" key="1">
    <source>
        <dbReference type="EMBL" id="PKR55503.1"/>
    </source>
</evidence>
<evidence type="ECO:0000313" key="2">
    <source>
        <dbReference type="Proteomes" id="UP000233597"/>
    </source>
</evidence>
<dbReference type="RefSeq" id="WP_101264551.1">
    <property type="nucleotide sequence ID" value="NZ_NWTK01000002.1"/>
</dbReference>
<gene>
    <name evidence="1" type="ORF">COO20_04860</name>
</gene>
<reference evidence="1 2" key="1">
    <citation type="submission" date="2017-09" db="EMBL/GenBank/DDBJ databases">
        <title>Biodiversity and function of Thalassospira species in the particle-attached aromatic-hydrocarbon-degrading consortia from the surface seawater of the South China Sea.</title>
        <authorList>
            <person name="Dong C."/>
            <person name="Liu R."/>
            <person name="Shao Z."/>
        </authorList>
    </citation>
    <scope>NUCLEOTIDE SEQUENCE [LARGE SCALE GENOMIC DNA]</scope>
    <source>
        <strain evidence="1 2">CSC1P2</strain>
    </source>
</reference>
<protein>
    <submittedName>
        <fullName evidence="1">Uncharacterized protein</fullName>
    </submittedName>
</protein>
<sequence>MTGRATRLEAVRDVLPPQTCLTIDELDAALDLPRKEIVKSTQRLMSRGLLERVERGCYQLTAAGIESRAVGEALTSGPTGPDTTKSRKKKANLRTRLWRVMCVKQKFIIDELVAIAAKGPEKDARENARKYLRALELAGYLRVLPRQKGEAATSNGFKRFQLIRQTGPRAPEVKRGGQHVFDPNTGAFHDCKK</sequence>